<dbReference type="PANTHER" id="PTHR30612">
    <property type="entry name" value="SECA INNER MEMBRANE COMPONENT OF SEC PROTEIN SECRETION SYSTEM"/>
    <property type="match status" value="1"/>
</dbReference>
<keyword evidence="2" id="KW-0813">Transport</keyword>
<evidence type="ECO:0000313" key="7">
    <source>
        <dbReference type="Proteomes" id="UP001341840"/>
    </source>
</evidence>
<organism evidence="6 7">
    <name type="scientific">Stylosanthes scabra</name>
    <dbReference type="NCBI Taxonomy" id="79078"/>
    <lineage>
        <taxon>Eukaryota</taxon>
        <taxon>Viridiplantae</taxon>
        <taxon>Streptophyta</taxon>
        <taxon>Embryophyta</taxon>
        <taxon>Tracheophyta</taxon>
        <taxon>Spermatophyta</taxon>
        <taxon>Magnoliopsida</taxon>
        <taxon>eudicotyledons</taxon>
        <taxon>Gunneridae</taxon>
        <taxon>Pentapetalae</taxon>
        <taxon>rosids</taxon>
        <taxon>fabids</taxon>
        <taxon>Fabales</taxon>
        <taxon>Fabaceae</taxon>
        <taxon>Papilionoideae</taxon>
        <taxon>50 kb inversion clade</taxon>
        <taxon>dalbergioids sensu lato</taxon>
        <taxon>Dalbergieae</taxon>
        <taxon>Pterocarpus clade</taxon>
        <taxon>Stylosanthes</taxon>
    </lineage>
</organism>
<dbReference type="EC" id="7.4.2.4" evidence="1"/>
<keyword evidence="7" id="KW-1185">Reference proteome</keyword>
<reference evidence="6 7" key="1">
    <citation type="journal article" date="2023" name="Plants (Basel)">
        <title>Bridging the Gap: Combining Genomics and Transcriptomics Approaches to Understand Stylosanthes scabra, an Orphan Legume from the Brazilian Caatinga.</title>
        <authorList>
            <person name="Ferreira-Neto J.R.C."/>
            <person name="da Silva M.D."/>
            <person name="Binneck E."/>
            <person name="de Melo N.F."/>
            <person name="da Silva R.H."/>
            <person name="de Melo A.L.T.M."/>
            <person name="Pandolfi V."/>
            <person name="Bustamante F.O."/>
            <person name="Brasileiro-Vidal A.C."/>
            <person name="Benko-Iseppon A.M."/>
        </authorList>
    </citation>
    <scope>NUCLEOTIDE SEQUENCE [LARGE SCALE GENOMIC DNA]</scope>
    <source>
        <tissue evidence="6">Leaves</tissue>
    </source>
</reference>
<evidence type="ECO:0000256" key="3">
    <source>
        <dbReference type="ARBA" id="ARBA00023010"/>
    </source>
</evidence>
<protein>
    <recommendedName>
        <fullName evidence="1">chloroplast protein-transporting ATPase</fullName>
        <ecNumber evidence="1">7.4.2.4</ecNumber>
    </recommendedName>
</protein>
<dbReference type="Pfam" id="PF07517">
    <property type="entry name" value="SecA_DEAD"/>
    <property type="match status" value="1"/>
</dbReference>
<dbReference type="InterPro" id="IPR014018">
    <property type="entry name" value="SecA_motor_DEAD"/>
</dbReference>
<dbReference type="Gene3D" id="3.40.50.300">
    <property type="entry name" value="P-loop containing nucleotide triphosphate hydrolases"/>
    <property type="match status" value="1"/>
</dbReference>
<name>A0ABU6WKA6_9FABA</name>
<dbReference type="PROSITE" id="PS51196">
    <property type="entry name" value="SECA_MOTOR_DEAD"/>
    <property type="match status" value="1"/>
</dbReference>
<evidence type="ECO:0000256" key="1">
    <source>
        <dbReference type="ARBA" id="ARBA00012047"/>
    </source>
</evidence>
<accession>A0ABU6WKA6</accession>
<dbReference type="EMBL" id="JASCZI010181894">
    <property type="protein sequence ID" value="MED6186304.1"/>
    <property type="molecule type" value="Genomic_DNA"/>
</dbReference>
<dbReference type="Proteomes" id="UP001341840">
    <property type="component" value="Unassembled WGS sequence"/>
</dbReference>
<dbReference type="InterPro" id="IPR027417">
    <property type="entry name" value="P-loop_NTPase"/>
</dbReference>
<dbReference type="InterPro" id="IPR011115">
    <property type="entry name" value="SecA_DEAD"/>
</dbReference>
<dbReference type="PANTHER" id="PTHR30612:SF11">
    <property type="entry name" value="PROTEIN TRANSLOCASE SUBUNIT SECA2, CHLOROPLASTIC"/>
    <property type="match status" value="1"/>
</dbReference>
<feature type="domain" description="SecA family profile" evidence="5">
    <location>
        <begin position="67"/>
        <end position="152"/>
    </location>
</feature>
<sequence length="152" mass="17137">MNATVPALSYAPSFAVKPPHTNANASSFIPPSFLSHPSSFPRLLRRRFTRSPVVAALAPSKVTLGSIRKSLNDFMSLNYWVVRDYYRLVSSVNSFEPHIQKLSDDQLTAKTEEFRRRLGRGETLSDIQAEAFAVVREAARRKLGMRHFDVQA</sequence>
<dbReference type="InterPro" id="IPR000185">
    <property type="entry name" value="SecA"/>
</dbReference>
<gene>
    <name evidence="6" type="primary">SECA2_4</name>
    <name evidence="6" type="ORF">PIB30_065406</name>
</gene>
<keyword evidence="2" id="KW-0653">Protein transport</keyword>
<comment type="caution">
    <text evidence="6">The sequence shown here is derived from an EMBL/GenBank/DDBJ whole genome shotgun (WGS) entry which is preliminary data.</text>
</comment>
<evidence type="ECO:0000256" key="2">
    <source>
        <dbReference type="ARBA" id="ARBA00022927"/>
    </source>
</evidence>
<keyword evidence="3" id="KW-0811">Translocation</keyword>
<evidence type="ECO:0000259" key="5">
    <source>
        <dbReference type="PROSITE" id="PS51196"/>
    </source>
</evidence>
<evidence type="ECO:0000313" key="6">
    <source>
        <dbReference type="EMBL" id="MED6186304.1"/>
    </source>
</evidence>
<evidence type="ECO:0000256" key="4">
    <source>
        <dbReference type="ARBA" id="ARBA00034043"/>
    </source>
</evidence>
<proteinExistence type="predicted"/>
<dbReference type="SUPFAM" id="SSF52540">
    <property type="entry name" value="P-loop containing nucleoside triphosphate hydrolases"/>
    <property type="match status" value="1"/>
</dbReference>
<comment type="catalytic activity">
    <reaction evidence="4">
        <text>ATP + H2O + chloroplast-proteinSide 1 = ADP + phosphate + chloroplast-proteinSide 2.</text>
        <dbReference type="EC" id="7.4.2.4"/>
    </reaction>
</comment>